<sequence length="383" mass="42763">MDGGERRQSQYGASYQPSGGGHPAPGQSMGPSSQQQYSQTAPSPSRTDLGTQPTARTYMPGYHYGYQEPQFQTPQMHSSSPLQGVHMQYNPSYVQDPSRSHQLQSPPSQQQYATYVQGSMLPPVGQQSMYGNIPQYQHERQSTALEVMTGQFGSLPQYMPQADSSGVSVGHASSQYLSSQPEQQTYGPISASRPHLQPPFAPSTADYSVLEQPMQTQSQEDKTTRQVTEEGRRQYEQQLRATFNAISAGRVSEASEKLITVTEWLLGSVRALGLHHDDEENHDQRLLLWRELNHAWEALGQKQKTITEEAARTRRQPRDILSSAAIIALVDKLVQLCDQIEKYGLVDYEIGIWEEQIVGIFTQCLDLLPHEQARGGGSLNQQR</sequence>
<evidence type="ECO:0000313" key="1">
    <source>
        <dbReference type="EMBL" id="KAJ9660648.1"/>
    </source>
</evidence>
<name>A0ACC3AET5_9EURO</name>
<proteinExistence type="predicted"/>
<dbReference type="EMBL" id="JAPDRQ010000029">
    <property type="protein sequence ID" value="KAJ9660648.1"/>
    <property type="molecule type" value="Genomic_DNA"/>
</dbReference>
<gene>
    <name evidence="1" type="ORF">H2198_002390</name>
</gene>
<dbReference type="Proteomes" id="UP001172386">
    <property type="component" value="Unassembled WGS sequence"/>
</dbReference>
<reference evidence="1" key="1">
    <citation type="submission" date="2022-10" db="EMBL/GenBank/DDBJ databases">
        <title>Culturing micro-colonial fungi from biological soil crusts in the Mojave desert and describing Neophaeococcomyces mojavensis, and introducing the new genera and species Taxawa tesnikishii.</title>
        <authorList>
            <person name="Kurbessoian T."/>
            <person name="Stajich J.E."/>
        </authorList>
    </citation>
    <scope>NUCLEOTIDE SEQUENCE</scope>
    <source>
        <strain evidence="1">JES_112</strain>
    </source>
</reference>
<organism evidence="1 2">
    <name type="scientific">Neophaeococcomyces mojaviensis</name>
    <dbReference type="NCBI Taxonomy" id="3383035"/>
    <lineage>
        <taxon>Eukaryota</taxon>
        <taxon>Fungi</taxon>
        <taxon>Dikarya</taxon>
        <taxon>Ascomycota</taxon>
        <taxon>Pezizomycotina</taxon>
        <taxon>Eurotiomycetes</taxon>
        <taxon>Chaetothyriomycetidae</taxon>
        <taxon>Chaetothyriales</taxon>
        <taxon>Chaetothyriales incertae sedis</taxon>
        <taxon>Neophaeococcomyces</taxon>
    </lineage>
</organism>
<accession>A0ACC3AET5</accession>
<comment type="caution">
    <text evidence="1">The sequence shown here is derived from an EMBL/GenBank/DDBJ whole genome shotgun (WGS) entry which is preliminary data.</text>
</comment>
<evidence type="ECO:0000313" key="2">
    <source>
        <dbReference type="Proteomes" id="UP001172386"/>
    </source>
</evidence>
<protein>
    <submittedName>
        <fullName evidence="1">Uncharacterized protein</fullName>
    </submittedName>
</protein>
<keyword evidence="2" id="KW-1185">Reference proteome</keyword>